<evidence type="ECO:0000259" key="11">
    <source>
        <dbReference type="PROSITE" id="PS50262"/>
    </source>
</evidence>
<evidence type="ECO:0000256" key="8">
    <source>
        <dbReference type="ARBA" id="ARBA00023180"/>
    </source>
</evidence>
<dbReference type="SUPFAM" id="SSF81321">
    <property type="entry name" value="Family A G protein-coupled receptor-like"/>
    <property type="match status" value="1"/>
</dbReference>
<feature type="transmembrane region" description="Helical" evidence="10">
    <location>
        <begin position="177"/>
        <end position="199"/>
    </location>
</feature>
<evidence type="ECO:0000256" key="9">
    <source>
        <dbReference type="ARBA" id="ARBA00023224"/>
    </source>
</evidence>
<gene>
    <name evidence="12" type="ORF">ElyMa_004962000</name>
</gene>
<keyword evidence="8" id="KW-0325">Glycoprotein</keyword>
<feature type="transmembrane region" description="Helical" evidence="10">
    <location>
        <begin position="101"/>
        <end position="122"/>
    </location>
</feature>
<evidence type="ECO:0000256" key="10">
    <source>
        <dbReference type="SAM" id="Phobius"/>
    </source>
</evidence>
<keyword evidence="9" id="KW-0807">Transducer</keyword>
<keyword evidence="2" id="KW-1003">Cell membrane</keyword>
<comment type="subcellular location">
    <subcellularLocation>
        <location evidence="1">Cell membrane</location>
        <topology evidence="1">Multi-pass membrane protein</topology>
    </subcellularLocation>
</comment>
<sequence>MWSFNGSKLGTENGTSTSAQYVSLLLWNNFVAWNISSNFSDCKTSTKNDTSFVDLFDIFSSFGKKFTNDSSIFNLSENNPDEENATSSVEPFVSLSLRNTFMAINGSVLFLLAVSGIPINILNMVAFRKLGLSVSINISFFALSAVDFACACLYLFVAVIMQDMYGFIDIGVDISDVQYLSAFVLISFTTCGSFVTALINLERCCCVVLPVRVKDIFTRLSTVGLIAGMLLIQAAITAVHLASLSMTITTKSSMHSRPKIVLNRTRIDSDLHFALLWWGASFPTLISFAIVVICSIFLAFSFKQREKWLNSLAAPHNATIAKNKKLINIVVVISFIYIICYLPRVILNVAFIVTSSTTSPFETKSENLTLILSSFIRNFQALSGMCNTFAYLKMNTRFKQYLKNLLCLPCAQIRARCLSD</sequence>
<dbReference type="Proteomes" id="UP000762676">
    <property type="component" value="Unassembled WGS sequence"/>
</dbReference>
<evidence type="ECO:0000313" key="12">
    <source>
        <dbReference type="EMBL" id="GFS16658.1"/>
    </source>
</evidence>
<feature type="transmembrane region" description="Helical" evidence="10">
    <location>
        <begin position="326"/>
        <end position="351"/>
    </location>
</feature>
<reference evidence="12 13" key="1">
    <citation type="journal article" date="2021" name="Elife">
        <title>Chloroplast acquisition without the gene transfer in kleptoplastic sea slugs, Plakobranchus ocellatus.</title>
        <authorList>
            <person name="Maeda T."/>
            <person name="Takahashi S."/>
            <person name="Yoshida T."/>
            <person name="Shimamura S."/>
            <person name="Takaki Y."/>
            <person name="Nagai Y."/>
            <person name="Toyoda A."/>
            <person name="Suzuki Y."/>
            <person name="Arimoto A."/>
            <person name="Ishii H."/>
            <person name="Satoh N."/>
            <person name="Nishiyama T."/>
            <person name="Hasebe M."/>
            <person name="Maruyama T."/>
            <person name="Minagawa J."/>
            <person name="Obokata J."/>
            <person name="Shigenobu S."/>
        </authorList>
    </citation>
    <scope>NUCLEOTIDE SEQUENCE [LARGE SCALE GENOMIC DNA]</scope>
</reference>
<accession>A0AAV4J4U0</accession>
<keyword evidence="3 10" id="KW-0812">Transmembrane</keyword>
<evidence type="ECO:0000256" key="7">
    <source>
        <dbReference type="ARBA" id="ARBA00023170"/>
    </source>
</evidence>
<keyword evidence="5" id="KW-0297">G-protein coupled receptor</keyword>
<protein>
    <submittedName>
        <fullName evidence="12">Chemosensory receptor B</fullName>
    </submittedName>
</protein>
<evidence type="ECO:0000256" key="2">
    <source>
        <dbReference type="ARBA" id="ARBA00022475"/>
    </source>
</evidence>
<feature type="transmembrane region" description="Helical" evidence="10">
    <location>
        <begin position="275"/>
        <end position="300"/>
    </location>
</feature>
<proteinExistence type="predicted"/>
<evidence type="ECO:0000313" key="13">
    <source>
        <dbReference type="Proteomes" id="UP000762676"/>
    </source>
</evidence>
<feature type="transmembrane region" description="Helical" evidence="10">
    <location>
        <begin position="220"/>
        <end position="242"/>
    </location>
</feature>
<dbReference type="PROSITE" id="PS50262">
    <property type="entry name" value="G_PROTEIN_RECEP_F1_2"/>
    <property type="match status" value="1"/>
</dbReference>
<evidence type="ECO:0000256" key="6">
    <source>
        <dbReference type="ARBA" id="ARBA00023136"/>
    </source>
</evidence>
<feature type="domain" description="G-protein coupled receptors family 1 profile" evidence="11">
    <location>
        <begin position="116"/>
        <end position="391"/>
    </location>
</feature>
<evidence type="ECO:0000256" key="4">
    <source>
        <dbReference type="ARBA" id="ARBA00022989"/>
    </source>
</evidence>
<dbReference type="PANTHER" id="PTHR24246">
    <property type="entry name" value="OLFACTORY RECEPTOR AND ADENOSINE RECEPTOR"/>
    <property type="match status" value="1"/>
</dbReference>
<keyword evidence="6 10" id="KW-0472">Membrane</keyword>
<feature type="transmembrane region" description="Helical" evidence="10">
    <location>
        <begin position="371"/>
        <end position="392"/>
    </location>
</feature>
<comment type="caution">
    <text evidence="12">The sequence shown here is derived from an EMBL/GenBank/DDBJ whole genome shotgun (WGS) entry which is preliminary data.</text>
</comment>
<keyword evidence="7 12" id="KW-0675">Receptor</keyword>
<organism evidence="12 13">
    <name type="scientific">Elysia marginata</name>
    <dbReference type="NCBI Taxonomy" id="1093978"/>
    <lineage>
        <taxon>Eukaryota</taxon>
        <taxon>Metazoa</taxon>
        <taxon>Spiralia</taxon>
        <taxon>Lophotrochozoa</taxon>
        <taxon>Mollusca</taxon>
        <taxon>Gastropoda</taxon>
        <taxon>Heterobranchia</taxon>
        <taxon>Euthyneura</taxon>
        <taxon>Panpulmonata</taxon>
        <taxon>Sacoglossa</taxon>
        <taxon>Placobranchoidea</taxon>
        <taxon>Plakobranchidae</taxon>
        <taxon>Elysia</taxon>
    </lineage>
</organism>
<dbReference type="PANTHER" id="PTHR24246:SF27">
    <property type="entry name" value="ADENOSINE RECEPTOR, ISOFORM A"/>
    <property type="match status" value="1"/>
</dbReference>
<feature type="transmembrane region" description="Helical" evidence="10">
    <location>
        <begin position="134"/>
        <end position="157"/>
    </location>
</feature>
<dbReference type="InterPro" id="IPR017452">
    <property type="entry name" value="GPCR_Rhodpsn_7TM"/>
</dbReference>
<dbReference type="AlphaFoldDB" id="A0AAV4J4U0"/>
<evidence type="ECO:0000256" key="3">
    <source>
        <dbReference type="ARBA" id="ARBA00022692"/>
    </source>
</evidence>
<keyword evidence="13" id="KW-1185">Reference proteome</keyword>
<dbReference type="EMBL" id="BMAT01009942">
    <property type="protein sequence ID" value="GFS16658.1"/>
    <property type="molecule type" value="Genomic_DNA"/>
</dbReference>
<keyword evidence="4 10" id="KW-1133">Transmembrane helix</keyword>
<evidence type="ECO:0000256" key="5">
    <source>
        <dbReference type="ARBA" id="ARBA00023040"/>
    </source>
</evidence>
<name>A0AAV4J4U0_9GAST</name>
<evidence type="ECO:0000256" key="1">
    <source>
        <dbReference type="ARBA" id="ARBA00004651"/>
    </source>
</evidence>
<dbReference type="GO" id="GO:0004930">
    <property type="term" value="F:G protein-coupled receptor activity"/>
    <property type="evidence" value="ECO:0007669"/>
    <property type="project" value="UniProtKB-KW"/>
</dbReference>
<dbReference type="GO" id="GO:0005886">
    <property type="term" value="C:plasma membrane"/>
    <property type="evidence" value="ECO:0007669"/>
    <property type="project" value="UniProtKB-SubCell"/>
</dbReference>
<dbReference type="Gene3D" id="1.20.1070.10">
    <property type="entry name" value="Rhodopsin 7-helix transmembrane proteins"/>
    <property type="match status" value="1"/>
</dbReference>